<organism evidence="16">
    <name type="scientific">mine drainage metagenome</name>
    <dbReference type="NCBI Taxonomy" id="410659"/>
    <lineage>
        <taxon>unclassified sequences</taxon>
        <taxon>metagenomes</taxon>
        <taxon>ecological metagenomes</taxon>
    </lineage>
</organism>
<feature type="domain" description="UvrD-like helicase ATP-binding" evidence="14">
    <location>
        <begin position="9"/>
        <end position="492"/>
    </location>
</feature>
<keyword evidence="1" id="KW-0540">Nuclease</keyword>
<evidence type="ECO:0000259" key="15">
    <source>
        <dbReference type="PROSITE" id="PS51217"/>
    </source>
</evidence>
<dbReference type="Gene3D" id="3.90.320.10">
    <property type="match status" value="1"/>
</dbReference>
<comment type="caution">
    <text evidence="16">The sequence shown here is derived from an EMBL/GenBank/DDBJ whole genome shotgun (WGS) entry which is preliminary data.</text>
</comment>
<evidence type="ECO:0000256" key="5">
    <source>
        <dbReference type="ARBA" id="ARBA00022806"/>
    </source>
</evidence>
<evidence type="ECO:0000259" key="14">
    <source>
        <dbReference type="PROSITE" id="PS51198"/>
    </source>
</evidence>
<keyword evidence="6" id="KW-0269">Exonuclease</keyword>
<reference evidence="16" key="1">
    <citation type="submission" date="2016-10" db="EMBL/GenBank/DDBJ databases">
        <title>Sequence of Gallionella enrichment culture.</title>
        <authorList>
            <person name="Poehlein A."/>
            <person name="Muehling M."/>
            <person name="Daniel R."/>
        </authorList>
    </citation>
    <scope>NUCLEOTIDE SEQUENCE</scope>
</reference>
<evidence type="ECO:0000256" key="4">
    <source>
        <dbReference type="ARBA" id="ARBA00022801"/>
    </source>
</evidence>
<evidence type="ECO:0000256" key="13">
    <source>
        <dbReference type="ARBA" id="ARBA00048988"/>
    </source>
</evidence>
<dbReference type="GO" id="GO:0016887">
    <property type="term" value="F:ATP hydrolysis activity"/>
    <property type="evidence" value="ECO:0007669"/>
    <property type="project" value="RHEA"/>
</dbReference>
<dbReference type="PROSITE" id="PS51198">
    <property type="entry name" value="UVRD_HELICASE_ATP_BIND"/>
    <property type="match status" value="1"/>
</dbReference>
<evidence type="ECO:0000256" key="9">
    <source>
        <dbReference type="ARBA" id="ARBA00023204"/>
    </source>
</evidence>
<dbReference type="SUPFAM" id="SSF52540">
    <property type="entry name" value="P-loop containing nucleoside triphosphate hydrolases"/>
    <property type="match status" value="1"/>
</dbReference>
<keyword evidence="4 16" id="KW-0378">Hydrolase</keyword>
<dbReference type="AlphaFoldDB" id="A0A1J5TCB5"/>
<sequence length="1151" mass="127750">MTDLMTPDLNAQDSANRERALAHASFIVEAPAGAGKTELLTQRYLSLLASVAEPEEIIALTFTNKAAAEMRNRILLSLEHAQNQTSETAAHKLKTRALANAALSQSNQKQWDILNQPSRLRILTIDALCSSLTRQMPLLSRFGGQPQVSDDADTHYLEAARRAISHIMHESSPDDTVTTALRYMDNNSEKLTALLAKMLARRDQWLPLAGQLHVLEAEDIASNTEVALRHLIAETLQAALHILPARLQLELMPLARFAASNLTEEADIAVLLDWEIALTTDADDLVQWQALSSLLVTQSARSYRKTVTKNNGFPADKEHKDKKEAFLEIVASLDNSEVIAALGDLPSVLTLEEDQPIIQALTKLLMLAATHLWAIFQAAGEVDFVAIAQSAQQALENEQGVTDLALKLDYQISHLLIDEFQDTSPVQMRLIEKLIEGWQPDDGRTLFCVGDPMQSIYRFRKAEVSLFLQASQFGIGHLPLECLQLSRNNRSHPEVVSWINQAFQQVFPGHDNINQGAISYREFIATRSAIDGEGVVLHPLILAVNEEESAEDSSANSSPDNNLDTKRIEAQYVADLIVKLCADKPVKIAVLVRSRSHLKELVSEIRRNHSHLKFQALEIEPLNDRQVVQDALSLTRALFHRADRIHWLNILRAPWCGLTLADLHALAADNHRATIWQLMHDDARLQNLSADGLLRLAHVKTVLTAAFEGQGRMPIRRWLESTWLQLGGGKCLANAGDNRDVQEFFDLVEKTSRSGHVDIASLELGMQKLYAQPDIEADDSLQFLTIHKSKGLEFDTVILPALNRPPRHADNELVLWQEVMVDGHLHLIAAPFTPTKKANAATKSSAPSVYQFLKDLEGIRSDNEIVRLLYVAATRSQRQLHIIASMQPNKKGELRPAAKSLLKVLWPAVQADFEQATSMQPSQGGGSMDIRQFQPQLQRLDSSELGRVLDAVLSNANVDSNSVTLAPNQGIASLADYLKGADLQRHCGTLAHKYMEMLAATELVLWDAARLQQCKAAMQKWLMQQGHAAMPAQQGAAHVLAALQTTLSSDAGRWVLKPYADAASELSLMQTQEADAQSPVQNHVIDRTFVEDGVRWIVDYKLTQLDENIDFTEAAKQHRPQLERYAGLFVNAGLPIKMAVLFLSTGMLVEL</sequence>
<dbReference type="PANTHER" id="PTHR11070">
    <property type="entry name" value="UVRD / RECB / PCRA DNA HELICASE FAMILY MEMBER"/>
    <property type="match status" value="1"/>
</dbReference>
<comment type="catalytic activity">
    <reaction evidence="13">
        <text>ATP + H2O = ADP + phosphate + H(+)</text>
        <dbReference type="Rhea" id="RHEA:13065"/>
        <dbReference type="ChEBI" id="CHEBI:15377"/>
        <dbReference type="ChEBI" id="CHEBI:15378"/>
        <dbReference type="ChEBI" id="CHEBI:30616"/>
        <dbReference type="ChEBI" id="CHEBI:43474"/>
        <dbReference type="ChEBI" id="CHEBI:456216"/>
        <dbReference type="EC" id="5.6.2.4"/>
    </reaction>
</comment>
<evidence type="ECO:0000313" key="16">
    <source>
        <dbReference type="EMBL" id="OIR17755.1"/>
    </source>
</evidence>
<keyword evidence="7" id="KW-0067">ATP-binding</keyword>
<proteinExistence type="predicted"/>
<dbReference type="PANTHER" id="PTHR11070:SF2">
    <property type="entry name" value="ATP-DEPENDENT DNA HELICASE SRS2"/>
    <property type="match status" value="1"/>
</dbReference>
<feature type="domain" description="UvrD-like helicase C-terminal" evidence="15">
    <location>
        <begin position="504"/>
        <end position="791"/>
    </location>
</feature>
<dbReference type="EC" id="5.6.2.4" evidence="12"/>
<dbReference type="SUPFAM" id="SSF52980">
    <property type="entry name" value="Restriction endonuclease-like"/>
    <property type="match status" value="1"/>
</dbReference>
<dbReference type="Gene3D" id="3.40.50.300">
    <property type="entry name" value="P-loop containing nucleotide triphosphate hydrolases"/>
    <property type="match status" value="4"/>
</dbReference>
<evidence type="ECO:0000256" key="11">
    <source>
        <dbReference type="ARBA" id="ARBA00034617"/>
    </source>
</evidence>
<dbReference type="GO" id="GO:0033202">
    <property type="term" value="C:DNA helicase complex"/>
    <property type="evidence" value="ECO:0007669"/>
    <property type="project" value="TreeGrafter"/>
</dbReference>
<dbReference type="GO" id="GO:0043138">
    <property type="term" value="F:3'-5' DNA helicase activity"/>
    <property type="evidence" value="ECO:0007669"/>
    <property type="project" value="UniProtKB-EC"/>
</dbReference>
<evidence type="ECO:0000256" key="7">
    <source>
        <dbReference type="ARBA" id="ARBA00022840"/>
    </source>
</evidence>
<comment type="catalytic activity">
    <reaction evidence="11">
        <text>Couples ATP hydrolysis with the unwinding of duplex DNA by translocating in the 3'-5' direction.</text>
        <dbReference type="EC" id="5.6.2.4"/>
    </reaction>
</comment>
<dbReference type="PROSITE" id="PS51217">
    <property type="entry name" value="UVRD_HELICASE_CTER"/>
    <property type="match status" value="1"/>
</dbReference>
<dbReference type="InterPro" id="IPR000212">
    <property type="entry name" value="DNA_helicase_UvrD/REP"/>
</dbReference>
<dbReference type="Pfam" id="PF13361">
    <property type="entry name" value="UvrD_C"/>
    <property type="match status" value="2"/>
</dbReference>
<dbReference type="GO" id="GO:0005829">
    <property type="term" value="C:cytosol"/>
    <property type="evidence" value="ECO:0007669"/>
    <property type="project" value="TreeGrafter"/>
</dbReference>
<keyword evidence="9" id="KW-0234">DNA repair</keyword>
<dbReference type="Pfam" id="PF00580">
    <property type="entry name" value="UvrD-helicase"/>
    <property type="match status" value="1"/>
</dbReference>
<keyword evidence="8" id="KW-0238">DNA-binding</keyword>
<dbReference type="InterPro" id="IPR011604">
    <property type="entry name" value="PDDEXK-like_dom_sf"/>
</dbReference>
<evidence type="ECO:0000256" key="1">
    <source>
        <dbReference type="ARBA" id="ARBA00022722"/>
    </source>
</evidence>
<dbReference type="InterPro" id="IPR014017">
    <property type="entry name" value="DNA_helicase_UvrD-like_C"/>
</dbReference>
<keyword evidence="2" id="KW-0547">Nucleotide-binding</keyword>
<dbReference type="InterPro" id="IPR014016">
    <property type="entry name" value="UvrD-like_ATP-bd"/>
</dbReference>
<dbReference type="GO" id="GO:0004527">
    <property type="term" value="F:exonuclease activity"/>
    <property type="evidence" value="ECO:0007669"/>
    <property type="project" value="UniProtKB-KW"/>
</dbReference>
<name>A0A1J5TCB5_9ZZZZ</name>
<dbReference type="GO" id="GO:0005524">
    <property type="term" value="F:ATP binding"/>
    <property type="evidence" value="ECO:0007669"/>
    <property type="project" value="UniProtKB-KW"/>
</dbReference>
<evidence type="ECO:0000256" key="3">
    <source>
        <dbReference type="ARBA" id="ARBA00022763"/>
    </source>
</evidence>
<evidence type="ECO:0000256" key="12">
    <source>
        <dbReference type="ARBA" id="ARBA00034808"/>
    </source>
</evidence>
<gene>
    <name evidence="16" type="primary">addA_1</name>
    <name evidence="16" type="ORF">GALL_19770</name>
</gene>
<dbReference type="InterPro" id="IPR027417">
    <property type="entry name" value="P-loop_NTPase"/>
</dbReference>
<dbReference type="InterPro" id="IPR011335">
    <property type="entry name" value="Restrct_endonuc-II-like"/>
</dbReference>
<keyword evidence="3" id="KW-0227">DNA damage</keyword>
<evidence type="ECO:0000256" key="2">
    <source>
        <dbReference type="ARBA" id="ARBA00022741"/>
    </source>
</evidence>
<evidence type="ECO:0000256" key="6">
    <source>
        <dbReference type="ARBA" id="ARBA00022839"/>
    </source>
</evidence>
<dbReference type="EMBL" id="MLJW01000004">
    <property type="protein sequence ID" value="OIR17755.1"/>
    <property type="molecule type" value="Genomic_DNA"/>
</dbReference>
<protein>
    <recommendedName>
        <fullName evidence="12">DNA 3'-5' helicase</fullName>
        <ecNumber evidence="12">5.6.2.4</ecNumber>
    </recommendedName>
</protein>
<accession>A0A1J5TCB5</accession>
<dbReference type="GO" id="GO:0003677">
    <property type="term" value="F:DNA binding"/>
    <property type="evidence" value="ECO:0007669"/>
    <property type="project" value="UniProtKB-KW"/>
</dbReference>
<evidence type="ECO:0000256" key="10">
    <source>
        <dbReference type="ARBA" id="ARBA00023235"/>
    </source>
</evidence>
<evidence type="ECO:0000256" key="8">
    <source>
        <dbReference type="ARBA" id="ARBA00023125"/>
    </source>
</evidence>
<keyword evidence="5 16" id="KW-0347">Helicase</keyword>
<dbReference type="GO" id="GO:0000725">
    <property type="term" value="P:recombinational repair"/>
    <property type="evidence" value="ECO:0007669"/>
    <property type="project" value="TreeGrafter"/>
</dbReference>
<keyword evidence="10" id="KW-0413">Isomerase</keyword>